<sequence length="65" mass="7482">MPIAARAVRILCLLFNLKAGTTVITVDKLIIIVIRIHTLIPNRFLNIHLTTGQFIVYKFLDFFKL</sequence>
<accession>M0AM18</accession>
<dbReference type="Proteomes" id="UP000011591">
    <property type="component" value="Unassembled WGS sequence"/>
</dbReference>
<evidence type="ECO:0000313" key="2">
    <source>
        <dbReference type="Proteomes" id="UP000011591"/>
    </source>
</evidence>
<gene>
    <name evidence="1" type="ORF">C480_19899</name>
</gene>
<reference evidence="1 2" key="1">
    <citation type="journal article" date="2014" name="PLoS Genet.">
        <title>Phylogenetically driven sequencing of extremely halophilic archaea reveals strategies for static and dynamic osmo-response.</title>
        <authorList>
            <person name="Becker E.A."/>
            <person name="Seitzer P.M."/>
            <person name="Tritt A."/>
            <person name="Larsen D."/>
            <person name="Krusor M."/>
            <person name="Yao A.I."/>
            <person name="Wu D."/>
            <person name="Madern D."/>
            <person name="Eisen J.A."/>
            <person name="Darling A.E."/>
            <person name="Facciotti M.T."/>
        </authorList>
    </citation>
    <scope>NUCLEOTIDE SEQUENCE [LARGE SCALE GENOMIC DNA]</scope>
    <source>
        <strain evidence="1 2">DSM 13077</strain>
    </source>
</reference>
<dbReference type="AlphaFoldDB" id="M0AM18"/>
<proteinExistence type="predicted"/>
<organism evidence="1 2">
    <name type="scientific">Natrialba aegyptia DSM 13077</name>
    <dbReference type="NCBI Taxonomy" id="1227491"/>
    <lineage>
        <taxon>Archaea</taxon>
        <taxon>Methanobacteriati</taxon>
        <taxon>Methanobacteriota</taxon>
        <taxon>Stenosarchaea group</taxon>
        <taxon>Halobacteria</taxon>
        <taxon>Halobacteriales</taxon>
        <taxon>Natrialbaceae</taxon>
        <taxon>Natrialba</taxon>
    </lineage>
</organism>
<keyword evidence="2" id="KW-1185">Reference proteome</keyword>
<evidence type="ECO:0000313" key="1">
    <source>
        <dbReference type="EMBL" id="ELY99569.1"/>
    </source>
</evidence>
<dbReference type="EMBL" id="AOIP01000056">
    <property type="protein sequence ID" value="ELY99569.1"/>
    <property type="molecule type" value="Genomic_DNA"/>
</dbReference>
<name>M0AM18_9EURY</name>
<protein>
    <submittedName>
        <fullName evidence="1">Uncharacterized protein</fullName>
    </submittedName>
</protein>
<comment type="caution">
    <text evidence="1">The sequence shown here is derived from an EMBL/GenBank/DDBJ whole genome shotgun (WGS) entry which is preliminary data.</text>
</comment>